<comment type="caution">
    <text evidence="4">The sequence shown here is derived from an EMBL/GenBank/DDBJ whole genome shotgun (WGS) entry which is preliminary data.</text>
</comment>
<keyword evidence="2" id="KW-0539">Nucleus</keyword>
<name>A0A397J272_9GLOM</name>
<dbReference type="OrthoDB" id="185618at2759"/>
<gene>
    <name evidence="4" type="ORF">Glove_132g154</name>
</gene>
<dbReference type="Proteomes" id="UP000266861">
    <property type="component" value="Unassembled WGS sequence"/>
</dbReference>
<dbReference type="InterPro" id="IPR000156">
    <property type="entry name" value="Ran_bind_dom"/>
</dbReference>
<evidence type="ECO:0000313" key="5">
    <source>
        <dbReference type="Proteomes" id="UP000266861"/>
    </source>
</evidence>
<keyword evidence="5" id="KW-1185">Reference proteome</keyword>
<reference evidence="4 5" key="1">
    <citation type="submission" date="2018-08" db="EMBL/GenBank/DDBJ databases">
        <title>Genome and evolution of the arbuscular mycorrhizal fungus Diversispora epigaea (formerly Glomus versiforme) and its bacterial endosymbionts.</title>
        <authorList>
            <person name="Sun X."/>
            <person name="Fei Z."/>
            <person name="Harrison M."/>
        </authorList>
    </citation>
    <scope>NUCLEOTIDE SEQUENCE [LARGE SCALE GENOMIC DNA]</scope>
    <source>
        <strain evidence="4 5">IT104</strain>
    </source>
</reference>
<dbReference type="InterPro" id="IPR045255">
    <property type="entry name" value="RanBP1-like"/>
</dbReference>
<dbReference type="InterPro" id="IPR011993">
    <property type="entry name" value="PH-like_dom_sf"/>
</dbReference>
<dbReference type="Pfam" id="PF00638">
    <property type="entry name" value="Ran_BP1"/>
    <property type="match status" value="1"/>
</dbReference>
<dbReference type="AlphaFoldDB" id="A0A397J272"/>
<evidence type="ECO:0000313" key="4">
    <source>
        <dbReference type="EMBL" id="RHZ80788.1"/>
    </source>
</evidence>
<organism evidence="4 5">
    <name type="scientific">Diversispora epigaea</name>
    <dbReference type="NCBI Taxonomy" id="1348612"/>
    <lineage>
        <taxon>Eukaryota</taxon>
        <taxon>Fungi</taxon>
        <taxon>Fungi incertae sedis</taxon>
        <taxon>Mucoromycota</taxon>
        <taxon>Glomeromycotina</taxon>
        <taxon>Glomeromycetes</taxon>
        <taxon>Diversisporales</taxon>
        <taxon>Diversisporaceae</taxon>
        <taxon>Diversispora</taxon>
    </lineage>
</organism>
<dbReference type="PANTHER" id="PTHR23138:SF142">
    <property type="entry name" value="RAN-BINDING PROTEIN 3B-RELATED"/>
    <property type="match status" value="1"/>
</dbReference>
<dbReference type="EMBL" id="PQFF01000123">
    <property type="protein sequence ID" value="RHZ80788.1"/>
    <property type="molecule type" value="Genomic_DNA"/>
</dbReference>
<dbReference type="SMART" id="SM00160">
    <property type="entry name" value="RanBD"/>
    <property type="match status" value="1"/>
</dbReference>
<protein>
    <recommendedName>
        <fullName evidence="3">RanBD1 domain-containing protein</fullName>
    </recommendedName>
</protein>
<sequence length="241" mass="27584">MWPQPQGVFGFGTKYARSSFMGGFANMALSSQKSNMSIFDEQISQNNDEEKVNTNNVEEEVPFKTGTQTLLQESEVLTGEENEITEHSVRAKLYFLDEQTWKERGVGILKINYPRNYETSPRLVMRTENVLRVILNVALFRGMHVERSQEKFLSNSNAADTLYEAIRDGCVGILKINYPRNYETSPRLVMRTENVLRVILNVALFRGMHVERSQEKFLSNSNAADTLYEAIRDGCNNFSSK</sequence>
<dbReference type="PROSITE" id="PS50196">
    <property type="entry name" value="RANBD1"/>
    <property type="match status" value="1"/>
</dbReference>
<comment type="subcellular location">
    <subcellularLocation>
        <location evidence="1">Nucleus</location>
    </subcellularLocation>
</comment>
<evidence type="ECO:0000256" key="2">
    <source>
        <dbReference type="ARBA" id="ARBA00023242"/>
    </source>
</evidence>
<dbReference type="GO" id="GO:0005634">
    <property type="term" value="C:nucleus"/>
    <property type="evidence" value="ECO:0007669"/>
    <property type="project" value="UniProtKB-SubCell"/>
</dbReference>
<feature type="domain" description="RanBD1" evidence="3">
    <location>
        <begin position="56"/>
        <end position="146"/>
    </location>
</feature>
<dbReference type="SUPFAM" id="SSF50729">
    <property type="entry name" value="PH domain-like"/>
    <property type="match status" value="2"/>
</dbReference>
<accession>A0A397J272</accession>
<proteinExistence type="predicted"/>
<dbReference type="PANTHER" id="PTHR23138">
    <property type="entry name" value="RAN BINDING PROTEIN"/>
    <property type="match status" value="1"/>
</dbReference>
<evidence type="ECO:0000256" key="1">
    <source>
        <dbReference type="ARBA" id="ARBA00004123"/>
    </source>
</evidence>
<dbReference type="STRING" id="1348612.A0A397J272"/>
<evidence type="ECO:0000259" key="3">
    <source>
        <dbReference type="PROSITE" id="PS50196"/>
    </source>
</evidence>
<dbReference type="Gene3D" id="2.30.29.30">
    <property type="entry name" value="Pleckstrin-homology domain (PH domain)/Phosphotyrosine-binding domain (PTB)"/>
    <property type="match status" value="2"/>
</dbReference>